<accession>A0ABW3M6W3</accession>
<name>A0ABW3M6W3_9PSEU</name>
<gene>
    <name evidence="1" type="ORF">ACFQ1S_13030</name>
</gene>
<keyword evidence="2" id="KW-1185">Reference proteome</keyword>
<organism evidence="1 2">
    <name type="scientific">Kibdelosporangium lantanae</name>
    <dbReference type="NCBI Taxonomy" id="1497396"/>
    <lineage>
        <taxon>Bacteria</taxon>
        <taxon>Bacillati</taxon>
        <taxon>Actinomycetota</taxon>
        <taxon>Actinomycetes</taxon>
        <taxon>Pseudonocardiales</taxon>
        <taxon>Pseudonocardiaceae</taxon>
        <taxon>Kibdelosporangium</taxon>
    </lineage>
</organism>
<evidence type="ECO:0000313" key="1">
    <source>
        <dbReference type="EMBL" id="MFD1046412.1"/>
    </source>
</evidence>
<protein>
    <submittedName>
        <fullName evidence="1">Uncharacterized protein</fullName>
    </submittedName>
</protein>
<dbReference type="EMBL" id="JBHTIS010000646">
    <property type="protein sequence ID" value="MFD1046412.1"/>
    <property type="molecule type" value="Genomic_DNA"/>
</dbReference>
<sequence length="56" mass="5870">MLRPADGRGSPDDDPRQMLVVTAAVAELLALTSSSPAATVAGLLAWIIRVLLELRA</sequence>
<dbReference type="Proteomes" id="UP001597045">
    <property type="component" value="Unassembled WGS sequence"/>
</dbReference>
<proteinExistence type="predicted"/>
<evidence type="ECO:0000313" key="2">
    <source>
        <dbReference type="Proteomes" id="UP001597045"/>
    </source>
</evidence>
<reference evidence="2" key="1">
    <citation type="journal article" date="2019" name="Int. J. Syst. Evol. Microbiol.">
        <title>The Global Catalogue of Microorganisms (GCM) 10K type strain sequencing project: providing services to taxonomists for standard genome sequencing and annotation.</title>
        <authorList>
            <consortium name="The Broad Institute Genomics Platform"/>
            <consortium name="The Broad Institute Genome Sequencing Center for Infectious Disease"/>
            <person name="Wu L."/>
            <person name="Ma J."/>
        </authorList>
    </citation>
    <scope>NUCLEOTIDE SEQUENCE [LARGE SCALE GENOMIC DNA]</scope>
    <source>
        <strain evidence="2">JCM 31486</strain>
    </source>
</reference>
<comment type="caution">
    <text evidence="1">The sequence shown here is derived from an EMBL/GenBank/DDBJ whole genome shotgun (WGS) entry which is preliminary data.</text>
</comment>